<protein>
    <recommendedName>
        <fullName evidence="3">Reverse transcriptase</fullName>
    </recommendedName>
</protein>
<dbReference type="EMBL" id="JAKOGI010001282">
    <property type="protein sequence ID" value="KAJ8426496.1"/>
    <property type="molecule type" value="Genomic_DNA"/>
</dbReference>
<organism evidence="1 2">
    <name type="scientific">Carnegiea gigantea</name>
    <dbReference type="NCBI Taxonomy" id="171969"/>
    <lineage>
        <taxon>Eukaryota</taxon>
        <taxon>Viridiplantae</taxon>
        <taxon>Streptophyta</taxon>
        <taxon>Embryophyta</taxon>
        <taxon>Tracheophyta</taxon>
        <taxon>Spermatophyta</taxon>
        <taxon>Magnoliopsida</taxon>
        <taxon>eudicotyledons</taxon>
        <taxon>Gunneridae</taxon>
        <taxon>Pentapetalae</taxon>
        <taxon>Caryophyllales</taxon>
        <taxon>Cactineae</taxon>
        <taxon>Cactaceae</taxon>
        <taxon>Cactoideae</taxon>
        <taxon>Echinocereeae</taxon>
        <taxon>Carnegiea</taxon>
    </lineage>
</organism>
<evidence type="ECO:0008006" key="3">
    <source>
        <dbReference type="Google" id="ProtNLM"/>
    </source>
</evidence>
<sequence>MPAFTTQPGSLQRPQSLAGTIARHSPEATTGFNAPLLDLLRQQCKMDWISYGDDCTRFFFAKAKQRKLSTYIYSLHDASGNEVGDVILSYYKGHLGHSSLRRTPVDPSIFAQGEVLSVEHQLELCKPFTDTDIKEAMFSIPNHKSPGPDGYSSAPKAHQQISCAIFAATIYFIWYARNQLMFKNHRISAQHTVRMIKTQIRHRILFLNSLTCTFSSYVDGLLS</sequence>
<dbReference type="Proteomes" id="UP001153076">
    <property type="component" value="Unassembled WGS sequence"/>
</dbReference>
<proteinExistence type="predicted"/>
<accession>A0A9Q1GW59</accession>
<evidence type="ECO:0000313" key="1">
    <source>
        <dbReference type="EMBL" id="KAJ8426496.1"/>
    </source>
</evidence>
<dbReference type="AlphaFoldDB" id="A0A9Q1GW59"/>
<gene>
    <name evidence="1" type="ORF">Cgig2_029238</name>
</gene>
<keyword evidence="2" id="KW-1185">Reference proteome</keyword>
<name>A0A9Q1GW59_9CARY</name>
<comment type="caution">
    <text evidence="1">The sequence shown here is derived from an EMBL/GenBank/DDBJ whole genome shotgun (WGS) entry which is preliminary data.</text>
</comment>
<dbReference type="OrthoDB" id="1938551at2759"/>
<reference evidence="1" key="1">
    <citation type="submission" date="2022-04" db="EMBL/GenBank/DDBJ databases">
        <title>Carnegiea gigantea Genome sequencing and assembly v2.</title>
        <authorList>
            <person name="Copetti D."/>
            <person name="Sanderson M.J."/>
            <person name="Burquez A."/>
            <person name="Wojciechowski M.F."/>
        </authorList>
    </citation>
    <scope>NUCLEOTIDE SEQUENCE</scope>
    <source>
        <strain evidence="1">SGP5-SGP5p</strain>
        <tissue evidence="1">Aerial part</tissue>
    </source>
</reference>
<evidence type="ECO:0000313" key="2">
    <source>
        <dbReference type="Proteomes" id="UP001153076"/>
    </source>
</evidence>